<sequence>MFNMPLRKKGRSMSESNNRPNMPPRTMTNQTISYAGGVPFPQPETLTHKGLPPTPNQASIQRKELPHETNHHVDGPQLMPAEVSNHTGQFASLEEELADEKLKSAYFEGEMNKLVAELASLHSMDPFRKDDSYIVSMVKTLRYHITTWSRNYPTGKIPKNNLFQQSQQEKQDHWFGAVVADPKMYLREGTEYNLQVLLQGYLWMKLINNIFKRLVWTGGACVHRSGPGDKECKLYKSMMCLNQLVRDRHQSDEIYLPWRAETCRVVADIAHKPCVDAAIRSIVKEVKGELRSLKSSDDDGFWYDKSGSRSKTITLESVIRNAVELDQILSQQRADYFFLDAYGKNFPEAFKPFLMEEENNEQGLGFEGNAGQQGPPIDVEIVKAPALIKYGDSAGKQYIATQHLVLLSAVVDLKRPSRPPVHNGLMSRLPAHNGMMRWDG</sequence>
<reference evidence="1" key="1">
    <citation type="submission" date="2022-10" db="EMBL/GenBank/DDBJ databases">
        <title>Culturing micro-colonial fungi from biological soil crusts in the Mojave desert and describing Neophaeococcomyces mojavensis, and introducing the new genera and species Taxawa tesnikishii.</title>
        <authorList>
            <person name="Kurbessoian T."/>
            <person name="Stajich J.E."/>
        </authorList>
    </citation>
    <scope>NUCLEOTIDE SEQUENCE</scope>
    <source>
        <strain evidence="1">JES_112</strain>
    </source>
</reference>
<keyword evidence="2" id="KW-1185">Reference proteome</keyword>
<protein>
    <submittedName>
        <fullName evidence="1">Uncharacterized protein</fullName>
    </submittedName>
</protein>
<accession>A0ACC3A0X4</accession>
<dbReference type="Proteomes" id="UP001172386">
    <property type="component" value="Unassembled WGS sequence"/>
</dbReference>
<evidence type="ECO:0000313" key="1">
    <source>
        <dbReference type="EMBL" id="KAJ9653688.1"/>
    </source>
</evidence>
<comment type="caution">
    <text evidence="1">The sequence shown here is derived from an EMBL/GenBank/DDBJ whole genome shotgun (WGS) entry which is preliminary data.</text>
</comment>
<proteinExistence type="predicted"/>
<dbReference type="EMBL" id="JAPDRQ010000144">
    <property type="protein sequence ID" value="KAJ9653688.1"/>
    <property type="molecule type" value="Genomic_DNA"/>
</dbReference>
<gene>
    <name evidence="1" type="ORF">H2198_007145</name>
</gene>
<name>A0ACC3A0X4_9EURO</name>
<evidence type="ECO:0000313" key="2">
    <source>
        <dbReference type="Proteomes" id="UP001172386"/>
    </source>
</evidence>
<organism evidence="1 2">
    <name type="scientific">Neophaeococcomyces mojaviensis</name>
    <dbReference type="NCBI Taxonomy" id="3383035"/>
    <lineage>
        <taxon>Eukaryota</taxon>
        <taxon>Fungi</taxon>
        <taxon>Dikarya</taxon>
        <taxon>Ascomycota</taxon>
        <taxon>Pezizomycotina</taxon>
        <taxon>Eurotiomycetes</taxon>
        <taxon>Chaetothyriomycetidae</taxon>
        <taxon>Chaetothyriales</taxon>
        <taxon>Chaetothyriales incertae sedis</taxon>
        <taxon>Neophaeococcomyces</taxon>
    </lineage>
</organism>